<proteinExistence type="inferred from homology"/>
<evidence type="ECO:0000256" key="2">
    <source>
        <dbReference type="ARBA" id="ARBA00022692"/>
    </source>
</evidence>
<keyword evidence="10" id="KW-1185">Reference proteome</keyword>
<feature type="transmembrane region" description="Helical" evidence="7">
    <location>
        <begin position="28"/>
        <end position="49"/>
    </location>
</feature>
<feature type="transmembrane region" description="Helical" evidence="7">
    <location>
        <begin position="189"/>
        <end position="210"/>
    </location>
</feature>
<feature type="transmembrane region" description="Helical" evidence="7">
    <location>
        <begin position="61"/>
        <end position="79"/>
    </location>
</feature>
<reference evidence="9 10" key="1">
    <citation type="submission" date="2022-12" db="EMBL/GenBank/DDBJ databases">
        <title>Genomic features and morphological characterization of a novel Knufia sp. strain isolated from spacecraft assembly facility.</title>
        <authorList>
            <person name="Teixeira M."/>
            <person name="Chander A.M."/>
            <person name="Stajich J.E."/>
            <person name="Venkateswaran K."/>
        </authorList>
    </citation>
    <scope>NUCLEOTIDE SEQUENCE [LARGE SCALE GENOMIC DNA]</scope>
    <source>
        <strain evidence="9 10">FJI-L2-BK-P2</strain>
    </source>
</reference>
<evidence type="ECO:0000256" key="5">
    <source>
        <dbReference type="ARBA" id="ARBA00038359"/>
    </source>
</evidence>
<feature type="transmembrane region" description="Helical" evidence="7">
    <location>
        <begin position="222"/>
        <end position="240"/>
    </location>
</feature>
<gene>
    <name evidence="9" type="ORF">OHC33_008787</name>
</gene>
<feature type="transmembrane region" description="Helical" evidence="7">
    <location>
        <begin position="104"/>
        <end position="127"/>
    </location>
</feature>
<dbReference type="PANTHER" id="PTHR33048">
    <property type="entry name" value="PTH11-LIKE INTEGRAL MEMBRANE PROTEIN (AFU_ORTHOLOGUE AFUA_5G11245)"/>
    <property type="match status" value="1"/>
</dbReference>
<dbReference type="AlphaFoldDB" id="A0AAN8I1W0"/>
<evidence type="ECO:0000256" key="3">
    <source>
        <dbReference type="ARBA" id="ARBA00022989"/>
    </source>
</evidence>
<dbReference type="InterPro" id="IPR052337">
    <property type="entry name" value="SAT4-like"/>
</dbReference>
<comment type="caution">
    <text evidence="9">The sequence shown here is derived from an EMBL/GenBank/DDBJ whole genome shotgun (WGS) entry which is preliminary data.</text>
</comment>
<organism evidence="9 10">
    <name type="scientific">Knufia fluminis</name>
    <dbReference type="NCBI Taxonomy" id="191047"/>
    <lineage>
        <taxon>Eukaryota</taxon>
        <taxon>Fungi</taxon>
        <taxon>Dikarya</taxon>
        <taxon>Ascomycota</taxon>
        <taxon>Pezizomycotina</taxon>
        <taxon>Eurotiomycetes</taxon>
        <taxon>Chaetothyriomycetidae</taxon>
        <taxon>Chaetothyriales</taxon>
        <taxon>Trichomeriaceae</taxon>
        <taxon>Knufia</taxon>
    </lineage>
</organism>
<evidence type="ECO:0000313" key="10">
    <source>
        <dbReference type="Proteomes" id="UP001316803"/>
    </source>
</evidence>
<keyword evidence="2 7" id="KW-0812">Transmembrane</keyword>
<evidence type="ECO:0000259" key="8">
    <source>
        <dbReference type="Pfam" id="PF20684"/>
    </source>
</evidence>
<feature type="domain" description="Rhodopsin" evidence="8">
    <location>
        <begin position="45"/>
        <end position="285"/>
    </location>
</feature>
<feature type="transmembrane region" description="Helical" evidence="7">
    <location>
        <begin position="139"/>
        <end position="169"/>
    </location>
</feature>
<evidence type="ECO:0000313" key="9">
    <source>
        <dbReference type="EMBL" id="KAK5950072.1"/>
    </source>
</evidence>
<comment type="similarity">
    <text evidence="5">Belongs to the SAT4 family.</text>
</comment>
<accession>A0AAN8I1W0</accession>
<sequence>MFLSSSSVMEAVLGRRDAIPAENNIPSILATTASLTAISLFVVVLRFYVRVFMLKNFGSDDWVMALTACAAAAVLGCWVEETKTGIGWHIDDISEEQQMHLTKIMFIHGVINMNAVTFVKISVALNLRRFMQTKRQRMFLAGLIVFLIAFTITCSCTIIFNCIPVAATWDRELAKTAKCFSLPVFKGLAINNSVFNILTDFLLAVLPIPIVVRLHTNMRTKITLSLILSLGLFAGSAATVKAVKQFQFFGVRDYTWDAEYWLWHDIELSVGIVAASLPALRPLFAAFYDRTLKYSYGAATRMGYGPSNGYAPGYGQGTNKQYLRHKNTMDNDLTKHGISLRSFSEREAFSGKRDAARIHTTEVTSNGRRGNRKASPADDLSNGSGNDYDSDEIILHPTRSDSHTGHQYGHGRAEEQAVELQKHRITRNGLRQSESITVHLIRAAGTGYSRTGYAVFAAETNSRTVFASVTALESLKLEIVAQALTVEGVTTTFEAHHDSVAKAVI</sequence>
<evidence type="ECO:0000256" key="6">
    <source>
        <dbReference type="SAM" id="MobiDB-lite"/>
    </source>
</evidence>
<comment type="subcellular location">
    <subcellularLocation>
        <location evidence="1">Membrane</location>
        <topology evidence="1">Multi-pass membrane protein</topology>
    </subcellularLocation>
</comment>
<feature type="compositionally biased region" description="Basic and acidic residues" evidence="6">
    <location>
        <begin position="351"/>
        <end position="360"/>
    </location>
</feature>
<keyword evidence="3 7" id="KW-1133">Transmembrane helix</keyword>
<evidence type="ECO:0000256" key="4">
    <source>
        <dbReference type="ARBA" id="ARBA00023136"/>
    </source>
</evidence>
<feature type="region of interest" description="Disordered" evidence="6">
    <location>
        <begin position="351"/>
        <end position="416"/>
    </location>
</feature>
<evidence type="ECO:0000256" key="1">
    <source>
        <dbReference type="ARBA" id="ARBA00004141"/>
    </source>
</evidence>
<dbReference type="GO" id="GO:0016020">
    <property type="term" value="C:membrane"/>
    <property type="evidence" value="ECO:0007669"/>
    <property type="project" value="UniProtKB-SubCell"/>
</dbReference>
<dbReference type="Pfam" id="PF20684">
    <property type="entry name" value="Fung_rhodopsin"/>
    <property type="match status" value="1"/>
</dbReference>
<dbReference type="EMBL" id="JAKLMC020000029">
    <property type="protein sequence ID" value="KAK5950072.1"/>
    <property type="molecule type" value="Genomic_DNA"/>
</dbReference>
<protein>
    <recommendedName>
        <fullName evidence="8">Rhodopsin domain-containing protein</fullName>
    </recommendedName>
</protein>
<keyword evidence="4 7" id="KW-0472">Membrane</keyword>
<evidence type="ECO:0000256" key="7">
    <source>
        <dbReference type="SAM" id="Phobius"/>
    </source>
</evidence>
<dbReference type="InterPro" id="IPR049326">
    <property type="entry name" value="Rhodopsin_dom_fungi"/>
</dbReference>
<name>A0AAN8I1W0_9EURO</name>
<dbReference type="PANTHER" id="PTHR33048:SF167">
    <property type="entry name" value="INTEGRAL MEMBRANE PROTEIN"/>
    <property type="match status" value="1"/>
</dbReference>
<dbReference type="Proteomes" id="UP001316803">
    <property type="component" value="Unassembled WGS sequence"/>
</dbReference>